<accession>A0A1M4VHE5</accession>
<reference evidence="1 2" key="1">
    <citation type="submission" date="2016-11" db="EMBL/GenBank/DDBJ databases">
        <authorList>
            <person name="Jaros S."/>
            <person name="Januszkiewicz K."/>
            <person name="Wedrychowicz H."/>
        </authorList>
    </citation>
    <scope>NUCLEOTIDE SEQUENCE [LARGE SCALE GENOMIC DNA]</scope>
    <source>
        <strain evidence="1 2">DSM 17918</strain>
    </source>
</reference>
<dbReference type="Proteomes" id="UP000184088">
    <property type="component" value="Unassembled WGS sequence"/>
</dbReference>
<dbReference type="STRING" id="1121256.SAMN02746089_00625"/>
<keyword evidence="2" id="KW-1185">Reference proteome</keyword>
<proteinExistence type="predicted"/>
<protein>
    <submittedName>
        <fullName evidence="1">Uncharacterized protein</fullName>
    </submittedName>
</protein>
<sequence>MATINRLYDKKLRKLKLIENNLSNIIGRKINNLEQHDNKILKLEFDDGSTLNITLDDDGHINYLFKKSIEGDGIGTGYDEYY</sequence>
<dbReference type="RefSeq" id="WP_073341694.1">
    <property type="nucleotide sequence ID" value="NZ_FQVH01000004.1"/>
</dbReference>
<gene>
    <name evidence="1" type="ORF">SAMN02746089_00625</name>
</gene>
<evidence type="ECO:0000313" key="1">
    <source>
        <dbReference type="EMBL" id="SHE68223.1"/>
    </source>
</evidence>
<name>A0A1M4VHE5_9THEO</name>
<organism evidence="1 2">
    <name type="scientific">Caldanaerobius fijiensis DSM 17918</name>
    <dbReference type="NCBI Taxonomy" id="1121256"/>
    <lineage>
        <taxon>Bacteria</taxon>
        <taxon>Bacillati</taxon>
        <taxon>Bacillota</taxon>
        <taxon>Clostridia</taxon>
        <taxon>Thermoanaerobacterales</taxon>
        <taxon>Thermoanaerobacteraceae</taxon>
        <taxon>Caldanaerobius</taxon>
    </lineage>
</organism>
<dbReference type="AlphaFoldDB" id="A0A1M4VHE5"/>
<evidence type="ECO:0000313" key="2">
    <source>
        <dbReference type="Proteomes" id="UP000184088"/>
    </source>
</evidence>
<dbReference type="EMBL" id="FQVH01000004">
    <property type="protein sequence ID" value="SHE68223.1"/>
    <property type="molecule type" value="Genomic_DNA"/>
</dbReference>